<evidence type="ECO:0000259" key="2">
    <source>
        <dbReference type="Pfam" id="PF21906"/>
    </source>
</evidence>
<reference evidence="3" key="1">
    <citation type="journal article" date="2012" name="Science">
        <title>Fermentation, hydrogen, and sulfur metabolism in multiple uncultivated bacterial phyla.</title>
        <authorList>
            <person name="Wrighton K.C."/>
            <person name="Thomas B.C."/>
            <person name="Sharon I."/>
            <person name="Miller C.S."/>
            <person name="Castelle C.J."/>
            <person name="VerBerkmoes N.C."/>
            <person name="Wilkins M.J."/>
            <person name="Hettich R.L."/>
            <person name="Lipton M.S."/>
            <person name="Williams K.H."/>
            <person name="Long P.E."/>
            <person name="Banfield J.F."/>
        </authorList>
    </citation>
    <scope>NUCLEOTIDE SEQUENCE [LARGE SCALE GENOMIC DNA]</scope>
</reference>
<evidence type="ECO:0000256" key="1">
    <source>
        <dbReference type="SAM" id="Phobius"/>
    </source>
</evidence>
<keyword evidence="1" id="KW-0812">Transmembrane</keyword>
<proteinExistence type="predicted"/>
<accession>K2FVX0</accession>
<feature type="transmembrane region" description="Helical" evidence="1">
    <location>
        <begin position="13"/>
        <end position="31"/>
    </location>
</feature>
<organism evidence="3">
    <name type="scientific">uncultured bacterium</name>
    <name type="common">gcode 4</name>
    <dbReference type="NCBI Taxonomy" id="1234023"/>
    <lineage>
        <taxon>Bacteria</taxon>
        <taxon>environmental samples</taxon>
    </lineage>
</organism>
<dbReference type="Pfam" id="PF21906">
    <property type="entry name" value="WHD_NrtR"/>
    <property type="match status" value="1"/>
</dbReference>
<feature type="domain" description="NrtR DNA-binding winged helix" evidence="2">
    <location>
        <begin position="164"/>
        <end position="221"/>
    </location>
</feature>
<dbReference type="SUPFAM" id="SSF46785">
    <property type="entry name" value="Winged helix' DNA-binding domain"/>
    <property type="match status" value="1"/>
</dbReference>
<comment type="caution">
    <text evidence="3">The sequence shown here is derived from an EMBL/GenBank/DDBJ whole genome shotgun (WGS) entry which is preliminary data.</text>
</comment>
<feature type="non-terminal residue" evidence="3">
    <location>
        <position position="1"/>
    </location>
</feature>
<name>K2FVX0_9BACT</name>
<protein>
    <recommendedName>
        <fullName evidence="2">NrtR DNA-binding winged helix domain-containing protein</fullName>
    </recommendedName>
</protein>
<evidence type="ECO:0000313" key="3">
    <source>
        <dbReference type="EMBL" id="EKE26012.1"/>
    </source>
</evidence>
<keyword evidence="1" id="KW-0472">Membrane</keyword>
<dbReference type="InterPro" id="IPR036388">
    <property type="entry name" value="WH-like_DNA-bd_sf"/>
</dbReference>
<dbReference type="InterPro" id="IPR054105">
    <property type="entry name" value="WHD_NrtR"/>
</dbReference>
<keyword evidence="1" id="KW-1133">Transmembrane helix</keyword>
<gene>
    <name evidence="3" type="ORF">ACD_4C00473G0001</name>
</gene>
<sequence>MEMDLWKKYDDDIWNLPIPVFCIDIVIFTYYKWKLCVMDKKNLDWKIKYIIPWWIMKSWYTLEDNFNSILKKETWIDNIFKQQIHVFWDPWHDKRWHSVSLSFLSLIPEEELLKSIDFTKSNLIEYDDLNNIDIWYSFEHKKIIEHAKYHLIKRMEFSSIAKHMIKEKFTFNFLHELYEEVYSEKIDIRNFKKKLLYMKLISEVWETDKSNSKKPAKVYRFN</sequence>
<dbReference type="Gene3D" id="3.90.79.10">
    <property type="entry name" value="Nucleoside Triphosphate Pyrophosphohydrolase"/>
    <property type="match status" value="1"/>
</dbReference>
<dbReference type="InterPro" id="IPR036390">
    <property type="entry name" value="WH_DNA-bd_sf"/>
</dbReference>
<dbReference type="EMBL" id="AMFJ01000989">
    <property type="protein sequence ID" value="EKE26012.1"/>
    <property type="molecule type" value="Genomic_DNA"/>
</dbReference>
<dbReference type="Gene3D" id="1.10.10.10">
    <property type="entry name" value="Winged helix-like DNA-binding domain superfamily/Winged helix DNA-binding domain"/>
    <property type="match status" value="1"/>
</dbReference>
<dbReference type="AlphaFoldDB" id="K2FVX0"/>